<dbReference type="Gene3D" id="3.20.20.220">
    <property type="match status" value="1"/>
</dbReference>
<keyword evidence="8" id="KW-1185">Reference proteome</keyword>
<dbReference type="GO" id="GO:0071949">
    <property type="term" value="F:FAD binding"/>
    <property type="evidence" value="ECO:0007669"/>
    <property type="project" value="TreeGrafter"/>
</dbReference>
<dbReference type="RefSeq" id="WP_066382562.1">
    <property type="nucleotide sequence ID" value="NZ_LTAZ01000005.1"/>
</dbReference>
<name>A0A151ADL3_9EURY</name>
<dbReference type="GO" id="GO:0005829">
    <property type="term" value="C:cytosol"/>
    <property type="evidence" value="ECO:0007669"/>
    <property type="project" value="TreeGrafter"/>
</dbReference>
<evidence type="ECO:0000256" key="4">
    <source>
        <dbReference type="ARBA" id="ARBA00022630"/>
    </source>
</evidence>
<dbReference type="SUPFAM" id="SSF51730">
    <property type="entry name" value="FAD-linked oxidoreductase"/>
    <property type="match status" value="1"/>
</dbReference>
<evidence type="ECO:0000313" key="7">
    <source>
        <dbReference type="EMBL" id="KYH25622.1"/>
    </source>
</evidence>
<dbReference type="GO" id="GO:0035999">
    <property type="term" value="P:tetrahydrofolate interconversion"/>
    <property type="evidence" value="ECO:0007669"/>
    <property type="project" value="UniProtKB-UniPathway"/>
</dbReference>
<comment type="pathway">
    <text evidence="2">One-carbon metabolism; tetrahydrofolate interconversion.</text>
</comment>
<reference evidence="7 8" key="1">
    <citation type="submission" date="2016-02" db="EMBL/GenBank/DDBJ databases">
        <title>Genome sequence of Halalkalicoccus paucihalophilus DSM 24557.</title>
        <authorList>
            <person name="Poehlein A."/>
            <person name="Daniel R."/>
        </authorList>
    </citation>
    <scope>NUCLEOTIDE SEQUENCE [LARGE SCALE GENOMIC DNA]</scope>
    <source>
        <strain evidence="7 8">DSM 24557</strain>
    </source>
</reference>
<dbReference type="PANTHER" id="PTHR45754:SF3">
    <property type="entry name" value="METHYLENETETRAHYDROFOLATE REDUCTASE (NADPH)"/>
    <property type="match status" value="1"/>
</dbReference>
<dbReference type="GO" id="GO:0009086">
    <property type="term" value="P:methionine biosynthetic process"/>
    <property type="evidence" value="ECO:0007669"/>
    <property type="project" value="TreeGrafter"/>
</dbReference>
<gene>
    <name evidence="7" type="ORF">HAPAU_22970</name>
</gene>
<evidence type="ECO:0000256" key="2">
    <source>
        <dbReference type="ARBA" id="ARBA00004777"/>
    </source>
</evidence>
<comment type="cofactor">
    <cofactor evidence="1">
        <name>FAD</name>
        <dbReference type="ChEBI" id="CHEBI:57692"/>
    </cofactor>
</comment>
<accession>A0A151ADL3</accession>
<dbReference type="UniPathway" id="UPA00193"/>
<evidence type="ECO:0000313" key="8">
    <source>
        <dbReference type="Proteomes" id="UP000075321"/>
    </source>
</evidence>
<dbReference type="InterPro" id="IPR003171">
    <property type="entry name" value="Mehydrof_redctse-like"/>
</dbReference>
<evidence type="ECO:0000256" key="5">
    <source>
        <dbReference type="ARBA" id="ARBA00022827"/>
    </source>
</evidence>
<keyword evidence="5" id="KW-0274">FAD</keyword>
<dbReference type="Pfam" id="PF02219">
    <property type="entry name" value="MTHFR"/>
    <property type="match status" value="1"/>
</dbReference>
<comment type="caution">
    <text evidence="7">The sequence shown here is derived from an EMBL/GenBank/DDBJ whole genome shotgun (WGS) entry which is preliminary data.</text>
</comment>
<dbReference type="PATRIC" id="fig|1008153.3.peg.2345"/>
<keyword evidence="6" id="KW-0560">Oxidoreductase</keyword>
<evidence type="ECO:0000256" key="3">
    <source>
        <dbReference type="ARBA" id="ARBA00006743"/>
    </source>
</evidence>
<evidence type="ECO:0000256" key="6">
    <source>
        <dbReference type="ARBA" id="ARBA00023002"/>
    </source>
</evidence>
<dbReference type="OrthoDB" id="298386at2157"/>
<keyword evidence="4" id="KW-0285">Flavoprotein</keyword>
<dbReference type="GO" id="GO:0004489">
    <property type="term" value="F:methylenetetrahydrofolate reductase [NAD(P)H] activity"/>
    <property type="evidence" value="ECO:0007669"/>
    <property type="project" value="InterPro"/>
</dbReference>
<dbReference type="AlphaFoldDB" id="A0A151ADL3"/>
<dbReference type="Proteomes" id="UP000075321">
    <property type="component" value="Unassembled WGS sequence"/>
</dbReference>
<proteinExistence type="inferred from homology"/>
<evidence type="ECO:0000256" key="1">
    <source>
        <dbReference type="ARBA" id="ARBA00001974"/>
    </source>
</evidence>
<dbReference type="PANTHER" id="PTHR45754">
    <property type="entry name" value="METHYLENETETRAHYDROFOLATE REDUCTASE"/>
    <property type="match status" value="1"/>
</dbReference>
<dbReference type="EMBL" id="LTAZ01000005">
    <property type="protein sequence ID" value="KYH25622.1"/>
    <property type="molecule type" value="Genomic_DNA"/>
</dbReference>
<comment type="similarity">
    <text evidence="3">Belongs to the methylenetetrahydrofolate reductase family.</text>
</comment>
<organism evidence="7 8">
    <name type="scientific">Halalkalicoccus paucihalophilus</name>
    <dbReference type="NCBI Taxonomy" id="1008153"/>
    <lineage>
        <taxon>Archaea</taxon>
        <taxon>Methanobacteriati</taxon>
        <taxon>Methanobacteriota</taxon>
        <taxon>Stenosarchaea group</taxon>
        <taxon>Halobacteria</taxon>
        <taxon>Halobacteriales</taxon>
        <taxon>Halococcaceae</taxon>
        <taxon>Halalkalicoccus</taxon>
    </lineage>
</organism>
<protein>
    <submittedName>
        <fullName evidence="7">Methylenetetrahydrofolate reductase</fullName>
    </submittedName>
</protein>
<dbReference type="InterPro" id="IPR029041">
    <property type="entry name" value="FAD-linked_oxidoreductase-like"/>
</dbReference>
<sequence>MSLIPDSSGAVEGVPKLLSEPRYELMPFDSFGEQMDHLPDGATIAITTSPTLGLEATLEWTEKGAAAGYEIVPHIAARYVRDREHLAEVVDLLADAGVTDLFVPGGDREEPVGEFESAHDLLVALDELNHPFEEIGITGYPEGHAFLSEETLTGAMAQKEPYATYIVTQLCYDPEAVVEWVGEIRDRGIELPVEVGIPGVLSYQRLIGISKKVGVGDSIEFLRKTTSVVGFVRQLIGSRGVYTPDELIEGLAPYVNDPAYDIRGVHIYTFNQVPDTENWRERLLDERL</sequence>